<proteinExistence type="predicted"/>
<name>R0MCX6_NOSB1</name>
<dbReference type="AlphaFoldDB" id="R0MCX6"/>
<dbReference type="EMBL" id="KB909359">
    <property type="protein sequence ID" value="EOB12397.1"/>
    <property type="molecule type" value="Genomic_DNA"/>
</dbReference>
<protein>
    <submittedName>
        <fullName evidence="2">Uncharacterized protein</fullName>
    </submittedName>
</protein>
<keyword evidence="1" id="KW-0732">Signal</keyword>
<organism evidence="2 4">
    <name type="scientific">Nosema bombycis (strain CQ1 / CVCC 102059)</name>
    <name type="common">Microsporidian parasite</name>
    <name type="synonym">Pebrine of silkworm</name>
    <dbReference type="NCBI Taxonomy" id="578461"/>
    <lineage>
        <taxon>Eukaryota</taxon>
        <taxon>Fungi</taxon>
        <taxon>Fungi incertae sedis</taxon>
        <taxon>Microsporidia</taxon>
        <taxon>Nosematidae</taxon>
        <taxon>Nosema</taxon>
    </lineage>
</organism>
<accession>R0MCX6</accession>
<feature type="signal peptide" evidence="1">
    <location>
        <begin position="1"/>
        <end position="15"/>
    </location>
</feature>
<evidence type="ECO:0000313" key="3">
    <source>
        <dbReference type="EMBL" id="EOB12397.1"/>
    </source>
</evidence>
<dbReference type="VEuPathDB" id="MicrosporidiaDB:NBO_451g0008"/>
<dbReference type="HOGENOM" id="CLU_2638681_0_0_1"/>
<keyword evidence="4" id="KW-1185">Reference proteome</keyword>
<gene>
    <name evidence="3" type="ORF">NBO_451g0008</name>
    <name evidence="2" type="ORF">NBO_704g0001</name>
</gene>
<evidence type="ECO:0000313" key="2">
    <source>
        <dbReference type="EMBL" id="EOB11870.1"/>
    </source>
</evidence>
<evidence type="ECO:0000256" key="1">
    <source>
        <dbReference type="SAM" id="SignalP"/>
    </source>
</evidence>
<feature type="chain" id="PRO_5011951684" evidence="1">
    <location>
        <begin position="16"/>
        <end position="77"/>
    </location>
</feature>
<reference evidence="2 4" key="1">
    <citation type="journal article" date="2013" name="BMC Genomics">
        <title>Comparative genomics of parasitic silkworm microsporidia reveal an association between genome expansion and host adaptation.</title>
        <authorList>
            <person name="Pan G."/>
            <person name="Xu J."/>
            <person name="Li T."/>
            <person name="Xia Q."/>
            <person name="Liu S.L."/>
            <person name="Zhang G."/>
            <person name="Li S."/>
            <person name="Li C."/>
            <person name="Liu H."/>
            <person name="Yang L."/>
            <person name="Liu T."/>
            <person name="Zhang X."/>
            <person name="Wu Z."/>
            <person name="Fan W."/>
            <person name="Dang X."/>
            <person name="Xiang H."/>
            <person name="Tao M."/>
            <person name="Li Y."/>
            <person name="Hu J."/>
            <person name="Li Z."/>
            <person name="Lin L."/>
            <person name="Luo J."/>
            <person name="Geng L."/>
            <person name="Wang L."/>
            <person name="Long M."/>
            <person name="Wan Y."/>
            <person name="He N."/>
            <person name="Zhang Z."/>
            <person name="Lu C."/>
            <person name="Keeling P.J."/>
            <person name="Wang J."/>
            <person name="Xiang Z."/>
            <person name="Zhou Z."/>
        </authorList>
    </citation>
    <scope>NUCLEOTIDE SEQUENCE [LARGE SCALE GENOMIC DNA]</scope>
    <source>
        <strain evidence="2">CQ1</strain>
        <strain evidence="4">CQ1 / CVCC 102059</strain>
    </source>
</reference>
<sequence length="77" mass="9092">MRFTSFLMLSSLVYGLLFEYEREYVRLNKTYVTNAKMCIEASKLPEVVKCELFSTVDTYFKAIIEQLDNLVQSYEKV</sequence>
<evidence type="ECO:0000313" key="4">
    <source>
        <dbReference type="Proteomes" id="UP000016927"/>
    </source>
</evidence>
<dbReference type="EMBL" id="KB909611">
    <property type="protein sequence ID" value="EOB11870.1"/>
    <property type="molecule type" value="Genomic_DNA"/>
</dbReference>
<dbReference type="Proteomes" id="UP000016927">
    <property type="component" value="Unassembled WGS sequence"/>
</dbReference>
<dbReference type="VEuPathDB" id="MicrosporidiaDB:NBO_704g0001"/>